<evidence type="ECO:0000313" key="3">
    <source>
        <dbReference type="Proteomes" id="UP000824204"/>
    </source>
</evidence>
<sequence length="224" mass="25642">MSEKRTFQFVCKYFLLVSAVAFFGWLFETLSFVILWQPSDRGMLTLPFCYLYGAVALAVWFTLGTPFSGNMGKLYAKMKGEHPSRLRIAACAALMFVLYFAAVTLLSTLVELIVGLIFIKGLGMPLWSYRNYDHTFLDIVCLDFSLLWGALITLGMCTLWRLFMFAEQKLSPRVRAVSAIVLASLVLCDFIFNCTYFFITCEELDRRDFDVLDRIDALFQEVGF</sequence>
<feature type="transmembrane region" description="Helical" evidence="1">
    <location>
        <begin position="12"/>
        <end position="36"/>
    </location>
</feature>
<name>A0A9D1V6M8_9FIRM</name>
<dbReference type="Pfam" id="PF06541">
    <property type="entry name" value="ABC_trans_CmpB"/>
    <property type="match status" value="1"/>
</dbReference>
<gene>
    <name evidence="2" type="ORF">H9741_01350</name>
</gene>
<feature type="transmembrane region" description="Helical" evidence="1">
    <location>
        <begin position="139"/>
        <end position="164"/>
    </location>
</feature>
<keyword evidence="1" id="KW-1133">Transmembrane helix</keyword>
<protein>
    <submittedName>
        <fullName evidence="2">ABC transporter permease</fullName>
    </submittedName>
</protein>
<feature type="transmembrane region" description="Helical" evidence="1">
    <location>
        <begin position="176"/>
        <end position="199"/>
    </location>
</feature>
<feature type="transmembrane region" description="Helical" evidence="1">
    <location>
        <begin position="42"/>
        <end position="67"/>
    </location>
</feature>
<evidence type="ECO:0000256" key="1">
    <source>
        <dbReference type="SAM" id="Phobius"/>
    </source>
</evidence>
<keyword evidence="1" id="KW-0812">Transmembrane</keyword>
<dbReference type="AlphaFoldDB" id="A0A9D1V6M8"/>
<proteinExistence type="predicted"/>
<feature type="transmembrane region" description="Helical" evidence="1">
    <location>
        <begin position="88"/>
        <end position="119"/>
    </location>
</feature>
<organism evidence="2 3">
    <name type="scientific">Candidatus Borkfalkia faecipullorum</name>
    <dbReference type="NCBI Taxonomy" id="2838510"/>
    <lineage>
        <taxon>Bacteria</taxon>
        <taxon>Bacillati</taxon>
        <taxon>Bacillota</taxon>
        <taxon>Clostridia</taxon>
        <taxon>Christensenellales</taxon>
        <taxon>Christensenellaceae</taxon>
        <taxon>Candidatus Borkfalkia</taxon>
    </lineage>
</organism>
<reference evidence="2" key="2">
    <citation type="submission" date="2021-04" db="EMBL/GenBank/DDBJ databases">
        <authorList>
            <person name="Gilroy R."/>
        </authorList>
    </citation>
    <scope>NUCLEOTIDE SEQUENCE</scope>
    <source>
        <strain evidence="2">811</strain>
    </source>
</reference>
<comment type="caution">
    <text evidence="2">The sequence shown here is derived from an EMBL/GenBank/DDBJ whole genome shotgun (WGS) entry which is preliminary data.</text>
</comment>
<keyword evidence="1" id="KW-0472">Membrane</keyword>
<reference evidence="2" key="1">
    <citation type="journal article" date="2021" name="PeerJ">
        <title>Extensive microbial diversity within the chicken gut microbiome revealed by metagenomics and culture.</title>
        <authorList>
            <person name="Gilroy R."/>
            <person name="Ravi A."/>
            <person name="Getino M."/>
            <person name="Pursley I."/>
            <person name="Horton D.L."/>
            <person name="Alikhan N.F."/>
            <person name="Baker D."/>
            <person name="Gharbi K."/>
            <person name="Hall N."/>
            <person name="Watson M."/>
            <person name="Adriaenssens E.M."/>
            <person name="Foster-Nyarko E."/>
            <person name="Jarju S."/>
            <person name="Secka A."/>
            <person name="Antonio M."/>
            <person name="Oren A."/>
            <person name="Chaudhuri R.R."/>
            <person name="La Ragione R."/>
            <person name="Hildebrand F."/>
            <person name="Pallen M.J."/>
        </authorList>
    </citation>
    <scope>NUCLEOTIDE SEQUENCE</scope>
    <source>
        <strain evidence="2">811</strain>
    </source>
</reference>
<evidence type="ECO:0000313" key="2">
    <source>
        <dbReference type="EMBL" id="HIX07100.1"/>
    </source>
</evidence>
<accession>A0A9D1V6M8</accession>
<dbReference type="EMBL" id="DXFX01000016">
    <property type="protein sequence ID" value="HIX07100.1"/>
    <property type="molecule type" value="Genomic_DNA"/>
</dbReference>
<dbReference type="Proteomes" id="UP000824204">
    <property type="component" value="Unassembled WGS sequence"/>
</dbReference>
<dbReference type="InterPro" id="IPR010540">
    <property type="entry name" value="CmpB_TMEM229"/>
</dbReference>